<feature type="transmembrane region" description="Helical" evidence="3">
    <location>
        <begin position="684"/>
        <end position="701"/>
    </location>
</feature>
<sequence>MVRQSIKDGTLRQNFGVDENQVRGMNFRQIIDCIFEQHKGKVDVELSGGVGYGVYSYFTKPTKVEVKSVEKSEKSKVNTKSDVILQKDVGKDIEIDNSTGYEADVQKKIDEGTNIMKEQEGKQGDSLTQLSDRFQAFLNRKPVIGEGDSYLFQGKISLKQYYVKETGISVSLGSNGEILAFFLDVKDGELNNKYIPVVTGENFTINLDTAGSNLGVKLENTDKWDIKQYNADKYLLPFLLVGLFFIVPHKAEAKRAPHVEEYINKNKQAAIDVGRKYGIFPSQILAQGGFESNWGRSSVAKNNNNFYGIKGSGAYRKYASPAECMEDFVTNFYVTKLKSYEDIIKATSPYGIGKLLYIDYAPPGDGTNAEYLTSYESIVANYDVVQYDKIAFPDGVKRHPKISEVRAGKRDNFTYEEAGKIDYSGKEVVVTDKDVKADGTTEQKVEQPNPNGGQPTENVVIQPKFTFSEDAIKGMPKKRDWEEEKLPESKKSDLALEEHRSLEKWKQESDTPIADKVTKGFRTAVSLSGIILFFYGLLIIIAYIFDRVTITEWKALPVITKNRLFAVKDKEDSTYRINAPQEGSKGITIADLWVVGFGGYKYKTLDKTAFAEGNKILAEVTYVSEKEDQKVQLEVGGEQIEVKMNKEKIKSIKVGDRVEAVKYGDSYRIDPEYRYLQDNQTGNVIMSIAILVSLILTINIHQQKEINFVKRGTPIEVTVVDKMERQRDASIRYYVYVDANGKKVQSEIRDRQTFKKIQEGNKIQAIEYRGEVKLEVEIAEEYERSQTMFKRNNNMTNETIVSANNGDYKTWKQYEGDWADRLYVSKYGQYKFGDHVGMANKSKGMGTMADWGCYLTAMAIQIGKSGTGPADNDPWKFAEHMHKGGYMLAGNDSLVQNEKDGVNTYTGGKFRAHEPFRQDVGGKSKEQKIAAIKAVLDAGGYPIVRVGLNGGTHFVAVDRIEGDKVVLMDPGSSKDDLFAKYGSTVNQVRFFESDTPSTNANGNGTGGGAQQPTGEGGAQPQQPTKEQQEKINIARMEWDEGKIKGLPKPRNWEEDPVQIAHLRDYGLSLVRLHLEKSLSFKDMGAKLGLQSKLLEKYCKEKFSDSVLQAHKQRVEKKELEELSKKVGRSRTLKSNEIPLHFDSNVRTRRPNTVIKSLDEVREVVKPLLSYGITVTDWQSVSYENYNESLKRKIDDVYGQLANKRDMTLTQFIQIANLPNVQTSADKLFEDINTLDEFYEQLESGGVAYIQKKLGIQRENSLKSYKLYETFLEYKKDLQSVLSTGFINIIADTRADIRIKAVCTDEVGAPFRKKAEFYTYMDENFGDKIYIDWGKSATKSMDVLIWAGADGTPARYTNKVQKAENWNEQGEGIPILTANQFIEIVQGSANGQSVLDTLESLG</sequence>
<name>A0A178U9H9_ARATH</name>
<feature type="transmembrane region" description="Helical" evidence="3">
    <location>
        <begin position="524"/>
        <end position="545"/>
    </location>
</feature>
<dbReference type="GO" id="GO:0004040">
    <property type="term" value="F:amidase activity"/>
    <property type="evidence" value="ECO:0007669"/>
    <property type="project" value="InterPro"/>
</dbReference>
<dbReference type="Pfam" id="PF01832">
    <property type="entry name" value="Glucosaminidase"/>
    <property type="match status" value="1"/>
</dbReference>
<comment type="caution">
    <text evidence="5">The sequence shown here is derived from an EMBL/GenBank/DDBJ whole genome shotgun (WGS) entry which is preliminary data.</text>
</comment>
<dbReference type="PANTHER" id="PTHR33308">
    <property type="entry name" value="PEPTIDOGLYCAN HYDROLASE FLGJ"/>
    <property type="match status" value="1"/>
</dbReference>
<feature type="domain" description="Mannosyl-glycoprotein endo-beta-N-acetylglucosamidase-like" evidence="4">
    <location>
        <begin position="250"/>
        <end position="388"/>
    </location>
</feature>
<keyword evidence="3" id="KW-0812">Transmembrane</keyword>
<dbReference type="Proteomes" id="UP000078284">
    <property type="component" value="Unassembled WGS sequence"/>
</dbReference>
<protein>
    <recommendedName>
        <fullName evidence="4">Mannosyl-glycoprotein endo-beta-N-acetylglucosamidase-like domain-containing protein</fullName>
    </recommendedName>
</protein>
<organism evidence="5 6">
    <name type="scientific">Arabidopsis thaliana</name>
    <name type="common">Mouse-ear cress</name>
    <dbReference type="NCBI Taxonomy" id="3702"/>
    <lineage>
        <taxon>Eukaryota</taxon>
        <taxon>Viridiplantae</taxon>
        <taxon>Streptophyta</taxon>
        <taxon>Embryophyta</taxon>
        <taxon>Tracheophyta</taxon>
        <taxon>Spermatophyta</taxon>
        <taxon>Magnoliopsida</taxon>
        <taxon>eudicotyledons</taxon>
        <taxon>Gunneridae</taxon>
        <taxon>Pentapetalae</taxon>
        <taxon>rosids</taxon>
        <taxon>malvids</taxon>
        <taxon>Brassicales</taxon>
        <taxon>Brassicaceae</taxon>
        <taxon>Camelineae</taxon>
        <taxon>Arabidopsis</taxon>
    </lineage>
</organism>
<evidence type="ECO:0000256" key="3">
    <source>
        <dbReference type="SAM" id="Phobius"/>
    </source>
</evidence>
<feature type="compositionally biased region" description="Polar residues" evidence="2">
    <location>
        <begin position="446"/>
        <end position="458"/>
    </location>
</feature>
<keyword evidence="3" id="KW-1133">Transmembrane helix</keyword>
<dbReference type="EMBL" id="LUHQ01000016">
    <property type="protein sequence ID" value="OAO89291.1"/>
    <property type="molecule type" value="Genomic_DNA"/>
</dbReference>
<dbReference type="SMART" id="SM00047">
    <property type="entry name" value="LYZ2"/>
    <property type="match status" value="1"/>
</dbReference>
<evidence type="ECO:0000256" key="2">
    <source>
        <dbReference type="SAM" id="MobiDB-lite"/>
    </source>
</evidence>
<evidence type="ECO:0000259" key="4">
    <source>
        <dbReference type="SMART" id="SM00047"/>
    </source>
</evidence>
<keyword evidence="1" id="KW-0378">Hydrolase</keyword>
<gene>
    <name evidence="5" type="ORF">AXX17_ATUG02210</name>
</gene>
<accession>A0A178U9H9</accession>
<keyword evidence="3" id="KW-0472">Membrane</keyword>
<dbReference type="Gene3D" id="1.10.530.10">
    <property type="match status" value="1"/>
</dbReference>
<feature type="compositionally biased region" description="Gly residues" evidence="2">
    <location>
        <begin position="1003"/>
        <end position="1017"/>
    </location>
</feature>
<evidence type="ECO:0000313" key="5">
    <source>
        <dbReference type="EMBL" id="OAO89291.1"/>
    </source>
</evidence>
<evidence type="ECO:0000313" key="6">
    <source>
        <dbReference type="Proteomes" id="UP000078284"/>
    </source>
</evidence>
<feature type="region of interest" description="Disordered" evidence="2">
    <location>
        <begin position="435"/>
        <end position="458"/>
    </location>
</feature>
<dbReference type="PANTHER" id="PTHR33308:SF9">
    <property type="entry name" value="PEPTIDOGLYCAN HYDROLASE FLGJ"/>
    <property type="match status" value="1"/>
</dbReference>
<evidence type="ECO:0000256" key="1">
    <source>
        <dbReference type="ARBA" id="ARBA00022801"/>
    </source>
</evidence>
<reference evidence="6" key="1">
    <citation type="journal article" date="2016" name="Proc. Natl. Acad. Sci. U.S.A.">
        <title>Chromosome-level assembly of Arabidopsis thaliana Ler reveals the extent of translocation and inversion polymorphisms.</title>
        <authorList>
            <person name="Zapata L."/>
            <person name="Ding J."/>
            <person name="Willing E.M."/>
            <person name="Hartwig B."/>
            <person name="Bezdan D."/>
            <person name="Jiao W.B."/>
            <person name="Patel V."/>
            <person name="Velikkakam James G."/>
            <person name="Koornneef M."/>
            <person name="Ossowski S."/>
            <person name="Schneeberger K."/>
        </authorList>
    </citation>
    <scope>NUCLEOTIDE SEQUENCE [LARGE SCALE GENOMIC DNA]</scope>
    <source>
        <strain evidence="6">cv. Landsberg erecta</strain>
    </source>
</reference>
<proteinExistence type="predicted"/>
<dbReference type="InterPro" id="IPR002901">
    <property type="entry name" value="MGlyc_endo_b_GlcNAc-like_dom"/>
</dbReference>
<feature type="compositionally biased region" description="Basic and acidic residues" evidence="2">
    <location>
        <begin position="435"/>
        <end position="445"/>
    </location>
</feature>
<feature type="region of interest" description="Disordered" evidence="2">
    <location>
        <begin position="993"/>
        <end position="1028"/>
    </location>
</feature>
<dbReference type="InterPro" id="IPR051056">
    <property type="entry name" value="Glycosyl_Hydrolase_73"/>
</dbReference>